<accession>A0A9X1V9B3</accession>
<dbReference type="RefSeq" id="WP_241715041.1">
    <property type="nucleotide sequence ID" value="NZ_JALBUF010000007.1"/>
</dbReference>
<dbReference type="PROSITE" id="PS51819">
    <property type="entry name" value="VOC"/>
    <property type="match status" value="1"/>
</dbReference>
<proteinExistence type="predicted"/>
<dbReference type="SUPFAM" id="SSF54593">
    <property type="entry name" value="Glyoxalase/Bleomycin resistance protein/Dihydroxybiphenyl dioxygenase"/>
    <property type="match status" value="1"/>
</dbReference>
<dbReference type="InterPro" id="IPR029068">
    <property type="entry name" value="Glyas_Bleomycin-R_OHBP_Dase"/>
</dbReference>
<keyword evidence="3" id="KW-1185">Reference proteome</keyword>
<evidence type="ECO:0000259" key="1">
    <source>
        <dbReference type="PROSITE" id="PS51819"/>
    </source>
</evidence>
<feature type="domain" description="VOC" evidence="1">
    <location>
        <begin position="7"/>
        <end position="120"/>
    </location>
</feature>
<evidence type="ECO:0000313" key="2">
    <source>
        <dbReference type="EMBL" id="MCI0183981.1"/>
    </source>
</evidence>
<dbReference type="PANTHER" id="PTHR39175">
    <property type="entry name" value="FAMILY PROTEIN, PUTATIVE (AFU_ORTHOLOGUE AFUA_3G15060)-RELATED"/>
    <property type="match status" value="1"/>
</dbReference>
<dbReference type="EMBL" id="JALBUF010000007">
    <property type="protein sequence ID" value="MCI0183981.1"/>
    <property type="molecule type" value="Genomic_DNA"/>
</dbReference>
<evidence type="ECO:0000313" key="3">
    <source>
        <dbReference type="Proteomes" id="UP001139263"/>
    </source>
</evidence>
<organism evidence="2 3">
    <name type="scientific">Sulfoacidibacillus ferrooxidans</name>
    <dbReference type="NCBI Taxonomy" id="2005001"/>
    <lineage>
        <taxon>Bacteria</taxon>
        <taxon>Bacillati</taxon>
        <taxon>Bacillota</taxon>
        <taxon>Bacilli</taxon>
        <taxon>Bacillales</taxon>
        <taxon>Alicyclobacillaceae</taxon>
        <taxon>Sulfoacidibacillus</taxon>
    </lineage>
</organism>
<protein>
    <recommendedName>
        <fullName evidence="1">VOC domain-containing protein</fullName>
    </recommendedName>
</protein>
<dbReference type="AlphaFoldDB" id="A0A9X1V9B3"/>
<dbReference type="InterPro" id="IPR037523">
    <property type="entry name" value="VOC_core"/>
</dbReference>
<dbReference type="Proteomes" id="UP001139263">
    <property type="component" value="Unassembled WGS sequence"/>
</dbReference>
<dbReference type="PANTHER" id="PTHR39175:SF1">
    <property type="entry name" value="FAMILY PROTEIN, PUTATIVE (AFU_ORTHOLOGUE AFUA_3G15060)-RELATED"/>
    <property type="match status" value="1"/>
</dbReference>
<gene>
    <name evidence="2" type="ORF">MM817_02273</name>
</gene>
<sequence length="121" mass="13775">MNYAFCGIDHIQLAAPPDCEVEARHFFGEVLLMQEIEKPEKLKINGGVWFQCGEQQLHIGVDTHFVPAKKAHPAIFVTNLDALRQKLLALDYSLKNDALPGIDRFHVDDPFGNRLEFMEQI</sequence>
<comment type="caution">
    <text evidence="2">The sequence shown here is derived from an EMBL/GenBank/DDBJ whole genome shotgun (WGS) entry which is preliminary data.</text>
</comment>
<reference evidence="2" key="1">
    <citation type="submission" date="2022-03" db="EMBL/GenBank/DDBJ databases">
        <title>Draft Genome Sequence of Firmicute Strain S0AB, a Heterotrophic Iron/Sulfur-Oxidizing Extreme Acidophile.</title>
        <authorList>
            <person name="Vergara E."/>
            <person name="Pakostova E."/>
            <person name="Johnson D.B."/>
            <person name="Holmes D.S."/>
        </authorList>
    </citation>
    <scope>NUCLEOTIDE SEQUENCE</scope>
    <source>
        <strain evidence="2">S0AB</strain>
    </source>
</reference>
<name>A0A9X1V9B3_9BACL</name>
<dbReference type="Gene3D" id="3.10.180.10">
    <property type="entry name" value="2,3-Dihydroxybiphenyl 1,2-Dioxygenase, domain 1"/>
    <property type="match status" value="1"/>
</dbReference>